<evidence type="ECO:0000313" key="2">
    <source>
        <dbReference type="EMBL" id="MZR29569.1"/>
    </source>
</evidence>
<dbReference type="Proteomes" id="UP000476030">
    <property type="component" value="Unassembled WGS sequence"/>
</dbReference>
<dbReference type="EMBL" id="WTUW01000001">
    <property type="protein sequence ID" value="MZR29569.1"/>
    <property type="molecule type" value="Genomic_DNA"/>
</dbReference>
<proteinExistence type="predicted"/>
<dbReference type="SUPFAM" id="SSF159888">
    <property type="entry name" value="YdhG-like"/>
    <property type="match status" value="1"/>
</dbReference>
<feature type="domain" description="YdhG-like" evidence="1">
    <location>
        <begin position="23"/>
        <end position="128"/>
    </location>
</feature>
<accession>A0A6L8W4C6</accession>
<keyword evidence="3" id="KW-1185">Reference proteome</keyword>
<gene>
    <name evidence="2" type="ORF">GQE98_02870</name>
</gene>
<evidence type="ECO:0000259" key="1">
    <source>
        <dbReference type="Pfam" id="PF08818"/>
    </source>
</evidence>
<name>A0A6L8W4C6_9PROT</name>
<dbReference type="Pfam" id="PF08818">
    <property type="entry name" value="DUF1801"/>
    <property type="match status" value="1"/>
</dbReference>
<organism evidence="2 3">
    <name type="scientific">Sneathiella litorea</name>
    <dbReference type="NCBI Taxonomy" id="2606216"/>
    <lineage>
        <taxon>Bacteria</taxon>
        <taxon>Pseudomonadati</taxon>
        <taxon>Pseudomonadota</taxon>
        <taxon>Alphaproteobacteria</taxon>
        <taxon>Sneathiellales</taxon>
        <taxon>Sneathiellaceae</taxon>
        <taxon>Sneathiella</taxon>
    </lineage>
</organism>
<protein>
    <submittedName>
        <fullName evidence="2">DUF1801 domain-containing protein</fullName>
    </submittedName>
</protein>
<dbReference type="RefSeq" id="WP_161314028.1">
    <property type="nucleotide sequence ID" value="NZ_WTUW01000001.1"/>
</dbReference>
<comment type="caution">
    <text evidence="2">The sequence shown here is derived from an EMBL/GenBank/DDBJ whole genome shotgun (WGS) entry which is preliminary data.</text>
</comment>
<dbReference type="InterPro" id="IPR014922">
    <property type="entry name" value="YdhG-like"/>
</dbReference>
<dbReference type="AlphaFoldDB" id="A0A6L8W4C6"/>
<evidence type="ECO:0000313" key="3">
    <source>
        <dbReference type="Proteomes" id="UP000476030"/>
    </source>
</evidence>
<reference evidence="2 3" key="1">
    <citation type="submission" date="2019-12" db="EMBL/GenBank/DDBJ databases">
        <title>Snethiella sp. nov. sp. isolated from sea sand.</title>
        <authorList>
            <person name="Kim J."/>
            <person name="Jeong S.E."/>
            <person name="Jung H.S."/>
            <person name="Jeon C.O."/>
        </authorList>
    </citation>
    <scope>NUCLEOTIDE SEQUENCE [LARGE SCALE GENOMIC DNA]</scope>
    <source>
        <strain evidence="2 3">DP05</strain>
    </source>
</reference>
<sequence>MKQYDIEDLSVATAYKSYPETIRTTLLALRHLIFEVADSMDDVTLTETLKWGEPSYNASGKAGTPIRLAPSKEKDLCGLFVHCQTSLIDEFRSRYPDAFQYSGTRAILFAPNDTVIKPELREFISAALTYHRRKSLLVKS</sequence>